<evidence type="ECO:0000256" key="2">
    <source>
        <dbReference type="ARBA" id="ARBA00006661"/>
    </source>
</evidence>
<comment type="subcellular location">
    <subcellularLocation>
        <location evidence="1">Nucleus</location>
    </subcellularLocation>
</comment>
<evidence type="ECO:0000256" key="8">
    <source>
        <dbReference type="SAM" id="Coils"/>
    </source>
</evidence>
<reference evidence="10 11" key="1">
    <citation type="journal article" date="2021" name="J. Hered.">
        <title>A chromosome-level genome assembly of the parasitoid wasp, Cotesia glomerata (Hymenoptera: Braconidae).</title>
        <authorList>
            <person name="Pinto B.J."/>
            <person name="Weis J.J."/>
            <person name="Gamble T."/>
            <person name="Ode P.J."/>
            <person name="Paul R."/>
            <person name="Zaspel J.M."/>
        </authorList>
    </citation>
    <scope>NUCLEOTIDE SEQUENCE [LARGE SCALE GENOMIC DNA]</scope>
    <source>
        <strain evidence="10">CgM1</strain>
    </source>
</reference>
<evidence type="ECO:0000256" key="5">
    <source>
        <dbReference type="ARBA" id="ARBA00023204"/>
    </source>
</evidence>
<evidence type="ECO:0000256" key="7">
    <source>
        <dbReference type="ARBA" id="ARBA00029496"/>
    </source>
</evidence>
<dbReference type="Pfam" id="PF09494">
    <property type="entry name" value="Slx4"/>
    <property type="match status" value="1"/>
</dbReference>
<comment type="caution">
    <text evidence="10">The sequence shown here is derived from an EMBL/GenBank/DDBJ whole genome shotgun (WGS) entry which is preliminary data.</text>
</comment>
<feature type="region of interest" description="Disordered" evidence="9">
    <location>
        <begin position="1"/>
        <end position="24"/>
    </location>
</feature>
<keyword evidence="6" id="KW-0539">Nucleus</keyword>
<keyword evidence="8" id="KW-0175">Coiled coil</keyword>
<dbReference type="GO" id="GO:0006260">
    <property type="term" value="P:DNA replication"/>
    <property type="evidence" value="ECO:0007669"/>
    <property type="project" value="InterPro"/>
</dbReference>
<dbReference type="CDD" id="cd18186">
    <property type="entry name" value="BTB_POZ_ZBTB_KLHL-like"/>
    <property type="match status" value="1"/>
</dbReference>
<dbReference type="PANTHER" id="PTHR21541:SF3">
    <property type="entry name" value="STRUCTURE-SPECIFIC ENDONUCLEASE SUBUNIT SLX4"/>
    <property type="match status" value="1"/>
</dbReference>
<feature type="coiled-coil region" evidence="8">
    <location>
        <begin position="961"/>
        <end position="988"/>
    </location>
</feature>
<feature type="compositionally biased region" description="Basic and acidic residues" evidence="9">
    <location>
        <begin position="1819"/>
        <end position="1833"/>
    </location>
</feature>
<feature type="region of interest" description="Disordered" evidence="9">
    <location>
        <begin position="1819"/>
        <end position="1840"/>
    </location>
</feature>
<evidence type="ECO:0000256" key="1">
    <source>
        <dbReference type="ARBA" id="ARBA00004123"/>
    </source>
</evidence>
<dbReference type="SUPFAM" id="SSF54695">
    <property type="entry name" value="POZ domain"/>
    <property type="match status" value="1"/>
</dbReference>
<protein>
    <recommendedName>
        <fullName evidence="7">Structure-specific endonuclease subunit SLX4</fullName>
    </recommendedName>
</protein>
<accession>A0AAV7HVF2</accession>
<feature type="compositionally biased region" description="Basic and acidic residues" evidence="9">
    <location>
        <begin position="1"/>
        <end position="12"/>
    </location>
</feature>
<evidence type="ECO:0000256" key="9">
    <source>
        <dbReference type="SAM" id="MobiDB-lite"/>
    </source>
</evidence>
<keyword evidence="5" id="KW-0234">DNA repair</keyword>
<dbReference type="GO" id="GO:0000712">
    <property type="term" value="P:resolution of meiotic recombination intermediates"/>
    <property type="evidence" value="ECO:0007669"/>
    <property type="project" value="TreeGrafter"/>
</dbReference>
<name>A0AAV7HVF2_COTGL</name>
<feature type="region of interest" description="Disordered" evidence="9">
    <location>
        <begin position="68"/>
        <end position="216"/>
    </location>
</feature>
<dbReference type="InterPro" id="IPR011333">
    <property type="entry name" value="SKP1/BTB/POZ_sf"/>
</dbReference>
<dbReference type="Gene3D" id="3.30.710.10">
    <property type="entry name" value="Potassium Channel Kv1.1, Chain A"/>
    <property type="match status" value="1"/>
</dbReference>
<feature type="compositionally biased region" description="Polar residues" evidence="9">
    <location>
        <begin position="129"/>
        <end position="144"/>
    </location>
</feature>
<feature type="compositionally biased region" description="Basic and acidic residues" evidence="9">
    <location>
        <begin position="69"/>
        <end position="98"/>
    </location>
</feature>
<evidence type="ECO:0000313" key="10">
    <source>
        <dbReference type="EMBL" id="KAH0534437.1"/>
    </source>
</evidence>
<evidence type="ECO:0000256" key="6">
    <source>
        <dbReference type="ARBA" id="ARBA00023242"/>
    </source>
</evidence>
<dbReference type="Proteomes" id="UP000826195">
    <property type="component" value="Unassembled WGS sequence"/>
</dbReference>
<dbReference type="InterPro" id="IPR018574">
    <property type="entry name" value="Structure-sp_endonuc_su_Slx4"/>
</dbReference>
<dbReference type="EMBL" id="JAHXZJ010002982">
    <property type="protein sequence ID" value="KAH0534437.1"/>
    <property type="molecule type" value="Genomic_DNA"/>
</dbReference>
<evidence type="ECO:0000256" key="4">
    <source>
        <dbReference type="ARBA" id="ARBA00023172"/>
    </source>
</evidence>
<organism evidence="10 11">
    <name type="scientific">Cotesia glomerata</name>
    <name type="common">Lepidopteran parasitic wasp</name>
    <name type="synonym">Apanteles glomeratus</name>
    <dbReference type="NCBI Taxonomy" id="32391"/>
    <lineage>
        <taxon>Eukaryota</taxon>
        <taxon>Metazoa</taxon>
        <taxon>Ecdysozoa</taxon>
        <taxon>Arthropoda</taxon>
        <taxon>Hexapoda</taxon>
        <taxon>Insecta</taxon>
        <taxon>Pterygota</taxon>
        <taxon>Neoptera</taxon>
        <taxon>Endopterygota</taxon>
        <taxon>Hymenoptera</taxon>
        <taxon>Apocrita</taxon>
        <taxon>Ichneumonoidea</taxon>
        <taxon>Braconidae</taxon>
        <taxon>Microgastrinae</taxon>
        <taxon>Cotesia</taxon>
    </lineage>
</organism>
<gene>
    <name evidence="10" type="ORF">KQX54_003879</name>
</gene>
<comment type="similarity">
    <text evidence="2">Belongs to the SLX4 family.</text>
</comment>
<keyword evidence="11" id="KW-1185">Reference proteome</keyword>
<proteinExistence type="inferred from homology"/>
<dbReference type="PANTHER" id="PTHR21541">
    <property type="entry name" value="BTB POZ DOMAIN CONTAINING 12"/>
    <property type="match status" value="1"/>
</dbReference>
<dbReference type="GO" id="GO:0033557">
    <property type="term" value="C:Slx1-Slx4 complex"/>
    <property type="evidence" value="ECO:0007669"/>
    <property type="project" value="InterPro"/>
</dbReference>
<dbReference type="CDD" id="cd22999">
    <property type="entry name" value="SAP_SLX4"/>
    <property type="match status" value="1"/>
</dbReference>
<evidence type="ECO:0000256" key="3">
    <source>
        <dbReference type="ARBA" id="ARBA00022763"/>
    </source>
</evidence>
<evidence type="ECO:0000313" key="11">
    <source>
        <dbReference type="Proteomes" id="UP000826195"/>
    </source>
</evidence>
<feature type="compositionally biased region" description="Basic residues" evidence="9">
    <location>
        <begin position="194"/>
        <end position="207"/>
    </location>
</feature>
<dbReference type="GO" id="GO:0006281">
    <property type="term" value="P:DNA repair"/>
    <property type="evidence" value="ECO:0007669"/>
    <property type="project" value="UniProtKB-KW"/>
</dbReference>
<sequence length="1934" mass="222731">MRHETFHDTTDLKKRKPNRLRGTPANKYSHALSFACVLGFTLGCHLFTRADWAQPYLTRFFEKTAPSVHQERQKWMINDPKMDTKSTRGGKEKNDKRVSSASEDSLNDFKTPPSTRASKLSDVKYSGFDSDNSPAVRSINSSFDNRPDENQPGPSNPKKPTKRPVSPPDDSLADFKSPKLGPKPTVKLLDKPINKTRSKKPNRKLNTNKKDSNQMSIESSFFKPTTSFPCPLCLKTFSDSTSQIAHSKTCASKNKVSTRKLLEAVALQERQAEERRAIGLPAQPFAQPRRKSTFRRSDFRSEDPNVQLALALSESLKEAQDLEELDAAIALTGEEILLSSSQRQNTLKNFGFLTNKQTVEVIERPKKKKLNSQTVLQTRTQETRQRLLAERIAEVIVDNSDTTWVNLEVQDELGEIKLISKVLKEILEPGRKLWNGSAGRKRGEFYYVKNLEGFIDPIDQNIDPGDDFFDKNKILELDFKEKISREFKNKKKDKKRFEEMENALESSKKILERSKSVLESAENCSFNSSEENLILNEKNSKEEIKNINSLNDEKNIEEISKKRKLIGENSHKTEEIKKDNFKILEDKEKIEESSKKFELTGEHFLENSLLESAGKNFSSFESSGENLILNKKEEIKRENLKILENKKIEKTSKKLKLTGENSLENNWLESAGKNLDCSFKFSKENLNLNQKNSPKKDEMKEENLKILENKKIEKTPKKLKLIKENSLTNNWLESIGGKNLDCSFKFSEENFVENSLILNEKNSKEEEINKEDKKKIEEISKKNVENSLSNSWRKMLNSSDLSDVIILCEDKFIYGHSVVFWTRCQFLYRDLVKIDQVNIKNLGSIDQFKYQINWRDIDFFTALVFLEFIYCGYIEDLKVEFDKLNLMVEKYKYDELSEYLKNCTDYNYCNNCKNNESIDEEVANFLSPGNFKSNNTNLTMSPDIFDDEDSICDNFGKIETKKDLSIDLNFLNEEVDKKEEIIDKNSKTLRRSSTCPDIEKIQSFSEDLNNTLKKTRSDLSVFIEKIQRRNARDILADSDDDSLLPEKETKKINKFKKVDQSLTDRYKNIDLNSCNINLRRGSRFWAAKKSIEKPEKVVKKSALSIFEDDIREKVSKDQLKNYEIESDEEIKDLSNLTQSFESNDLNISMYSKYKLTHKENSIAYYRNLIKESESEEEILNFSQKVSEQGLKSPAPSVGSNRQEFLDLCSPAPSIGSNIETEKDAILEDDKNLEENVSSQKSLLDIEFNENDFEDDDFVDEIIEKSFSLQKSVEFKGYSRFLNSDEVIDVDEKVSEGFKSPAPFVGSNDELEKNPIFKDDLVVKIDDKNLEKSKKSLLDIEFNENDFEDDDFVDKIIEKSFCLQNSFEFKGYSQSLNSDKVIDVDEEVSEGFKSPAPSVGSNRQQFSGLCSPAPSFGSSIEIEKDAILEDDKNLEKSVSSQKSLLEFNKNNFDDDDFVDEIIEKSFCLQKSVEFKGYNQSFNSDKVIDVDEDDKSKDSFKNQSFSKEKMRRISTTNQIYLQELSRYDLYKPEGNIDEESVLDLTLSDEEKEEDKSCKRQRSEDLVIESDEEMFSVKKKKNSTSLSLSQDIASQGKTITSNLTNILKECGVISPTPKSPILISDDSRDSFEFSRAIFEGGAEGSFVTSTQAPSSSSNLRLRRSTTVSPVKKKRLLINKSKSDFSFNLKNNEEINKGEINKKILNKEEINNEKINEEEINKKINEEEICNYLKLNKENVIVSLNIEPKIDYSLLSTPELNRKLNLYGLKNQKRHRAVKLLTYIYESLNPLIPEEIVQKKSGFFDKQEEYKWRIDSLLRTDDEDDNNKVSGEEKNDCESLSSELPEEMDLGDDEYDQRDLKSVKETFGILLGEDDDLHRKVLTYESLPLETLHGMIKDRGVKCSVRVLMDYLNEECIGFYVEAPKKWSNGRRKPKKLK</sequence>
<keyword evidence="4" id="KW-0233">DNA recombination</keyword>
<keyword evidence="3" id="KW-0227">DNA damage</keyword>